<keyword evidence="1" id="KW-1133">Transmembrane helix</keyword>
<dbReference type="Proteomes" id="UP000192486">
    <property type="component" value="Chromosome"/>
</dbReference>
<feature type="transmembrane region" description="Helical" evidence="1">
    <location>
        <begin position="164"/>
        <end position="184"/>
    </location>
</feature>
<feature type="transmembrane region" description="Helical" evidence="1">
    <location>
        <begin position="233"/>
        <end position="253"/>
    </location>
</feature>
<name>A0ABM6JUQ3_SPOUR</name>
<feature type="transmembrane region" description="Helical" evidence="1">
    <location>
        <begin position="384"/>
        <end position="409"/>
    </location>
</feature>
<feature type="transmembrane region" description="Helical" evidence="1">
    <location>
        <begin position="429"/>
        <end position="449"/>
    </location>
</feature>
<feature type="transmembrane region" description="Helical" evidence="1">
    <location>
        <begin position="339"/>
        <end position="363"/>
    </location>
</feature>
<evidence type="ECO:0000313" key="3">
    <source>
        <dbReference type="Proteomes" id="UP000192486"/>
    </source>
</evidence>
<feature type="transmembrane region" description="Helical" evidence="1">
    <location>
        <begin position="456"/>
        <end position="478"/>
    </location>
</feature>
<feature type="transmembrane region" description="Helical" evidence="1">
    <location>
        <begin position="196"/>
        <end position="213"/>
    </location>
</feature>
<feature type="transmembrane region" description="Helical" evidence="1">
    <location>
        <begin position="292"/>
        <end position="311"/>
    </location>
</feature>
<keyword evidence="3" id="KW-1185">Reference proteome</keyword>
<evidence type="ECO:0000256" key="1">
    <source>
        <dbReference type="SAM" id="Phobius"/>
    </source>
</evidence>
<evidence type="ECO:0000313" key="2">
    <source>
        <dbReference type="EMBL" id="ARF14054.1"/>
    </source>
</evidence>
<proteinExistence type="predicted"/>
<organism evidence="2 3">
    <name type="scientific">Sporosarcina ureae</name>
    <dbReference type="NCBI Taxonomy" id="1571"/>
    <lineage>
        <taxon>Bacteria</taxon>
        <taxon>Bacillati</taxon>
        <taxon>Bacillota</taxon>
        <taxon>Bacilli</taxon>
        <taxon>Bacillales</taxon>
        <taxon>Caryophanaceae</taxon>
        <taxon>Sporosarcina</taxon>
    </lineage>
</organism>
<dbReference type="RefSeq" id="WP_029054825.1">
    <property type="nucleotide sequence ID" value="NZ_CP015108.1"/>
</dbReference>
<keyword evidence="1" id="KW-0472">Membrane</keyword>
<reference evidence="2 3" key="1">
    <citation type="submission" date="2016-04" db="EMBL/GenBank/DDBJ databases">
        <title>Comparative Genomics and Epigenetics of Sporosarcina ureae.</title>
        <authorList>
            <person name="Oliver A.S."/>
            <person name="Cooper K.K."/>
        </authorList>
    </citation>
    <scope>NUCLEOTIDE SEQUENCE [LARGE SCALE GENOMIC DNA]</scope>
    <source>
        <strain evidence="2 3">S204</strain>
    </source>
</reference>
<feature type="transmembrane region" description="Helical" evidence="1">
    <location>
        <begin position="24"/>
        <end position="42"/>
    </location>
</feature>
<dbReference type="Pfam" id="PF13346">
    <property type="entry name" value="ABC2_membrane_5"/>
    <property type="match status" value="1"/>
</dbReference>
<dbReference type="InterPro" id="IPR025699">
    <property type="entry name" value="ABC2_memb-like"/>
</dbReference>
<feature type="transmembrane region" description="Helical" evidence="1">
    <location>
        <begin position="86"/>
        <end position="103"/>
    </location>
</feature>
<gene>
    <name evidence="2" type="ORF">SporoS204_07800</name>
</gene>
<feature type="transmembrane region" description="Helical" evidence="1">
    <location>
        <begin position="129"/>
        <end position="152"/>
    </location>
</feature>
<accession>A0ABM6JUQ3</accession>
<feature type="transmembrane region" description="Helical" evidence="1">
    <location>
        <begin position="498"/>
        <end position="516"/>
    </location>
</feature>
<protein>
    <submittedName>
        <fullName evidence="2">ABC transporter permease</fullName>
    </submittedName>
</protein>
<keyword evidence="1" id="KW-0812">Transmembrane</keyword>
<dbReference type="EMBL" id="CP015108">
    <property type="protein sequence ID" value="ARF14054.1"/>
    <property type="molecule type" value="Genomic_DNA"/>
</dbReference>
<sequence length="526" mass="57714">MKGAPFAGVLRLSRFMIRQDRMRYMWWLVGITVMTLVVPPAFNELYPTEQDRNLMAETMKNPAMEAMVGPGDLANYTLGAMVSHQMLLMTAIAVAIMNILLMVRHTRAEEEEGQAELLRSLPIARHSQLTASILTLFGVNLLLALLIGVGLYSLSFDSMGLSGSVIYGASLGVVGLFFAGVTAVCSQLSESSRGAVGLSFTVMIGCYVLRSVTEWIPPFGWLTQVQPYSDNNWLPVVGLVITSLVWFALAIILQGKRDIGSGFLPSRSGRAHASILLRHPIGLAWRLQRTAFISWSVGMLVLGLSYGSVLGDLDSFFQDNDMLAAMIVADENSSLTTQFLPMLMAVLAFISTIPALLSIHKVVGEERKSRVDHLLGRAVSRNKLLVSYLVLALCTGFLMLSFSALGLWLAGTTSMEDPFTFFTVWQASIVHFPAVVVMIAISTCLIGIAQKATGFIWLYLFYGFLTLYLGGLFQFPGWMEKLSPFGFVSKLPIEDMNWLHAGGLVAVAVVLLLFGIHRFTNRDIEG</sequence>